<evidence type="ECO:0000313" key="2">
    <source>
        <dbReference type="Proteomes" id="UP000663499"/>
    </source>
</evidence>
<dbReference type="InterPro" id="IPR028979">
    <property type="entry name" value="Ser_kin/Pase_Hpr-like_N_sf"/>
</dbReference>
<dbReference type="EMBL" id="CP071444">
    <property type="protein sequence ID" value="QSX07976.1"/>
    <property type="molecule type" value="Genomic_DNA"/>
</dbReference>
<dbReference type="AlphaFoldDB" id="A0A974XDZ2"/>
<reference evidence="1" key="1">
    <citation type="submission" date="2021-03" db="EMBL/GenBank/DDBJ databases">
        <title>Alkalibacter marinus sp. nov., isolated from tidal flat sediment.</title>
        <authorList>
            <person name="Namirimu T."/>
            <person name="Yang J.-A."/>
            <person name="Yang S.-H."/>
            <person name="Kim Y.-J."/>
            <person name="Kwon K.K."/>
        </authorList>
    </citation>
    <scope>NUCLEOTIDE SEQUENCE</scope>
    <source>
        <strain evidence="1">ES005</strain>
    </source>
</reference>
<evidence type="ECO:0000313" key="1">
    <source>
        <dbReference type="EMBL" id="QSX07976.1"/>
    </source>
</evidence>
<organism evidence="1 2">
    <name type="scientific">Alkalibacter rhizosphaerae</name>
    <dbReference type="NCBI Taxonomy" id="2815577"/>
    <lineage>
        <taxon>Bacteria</taxon>
        <taxon>Bacillati</taxon>
        <taxon>Bacillota</taxon>
        <taxon>Clostridia</taxon>
        <taxon>Eubacteriales</taxon>
        <taxon>Eubacteriaceae</taxon>
        <taxon>Alkalibacter</taxon>
    </lineage>
</organism>
<proteinExistence type="predicted"/>
<sequence length="114" mass="12711">MKTYSVDALLAHEKFQLANPGVETNKEIGSVYIGDLLSWVMSHSEQNCAWITVQTHINIVAVAVLLEMSCIILPEGCTPDEDTQKKALEENIPLLVSPWTAYNIACFLKEKMES</sequence>
<dbReference type="SUPFAM" id="SSF75138">
    <property type="entry name" value="HprK N-terminal domain-like"/>
    <property type="match status" value="1"/>
</dbReference>
<name>A0A974XDZ2_9FIRM</name>
<dbReference type="Gene3D" id="3.40.1390.20">
    <property type="entry name" value="HprK N-terminal domain-like"/>
    <property type="match status" value="1"/>
</dbReference>
<dbReference type="Proteomes" id="UP000663499">
    <property type="component" value="Chromosome"/>
</dbReference>
<dbReference type="RefSeq" id="WP_207299318.1">
    <property type="nucleotide sequence ID" value="NZ_CP071444.1"/>
</dbReference>
<dbReference type="KEGG" id="alka:J0B03_09195"/>
<protein>
    <submittedName>
        <fullName evidence="1">AraC family transcriptional regulator</fullName>
    </submittedName>
</protein>
<keyword evidence="2" id="KW-1185">Reference proteome</keyword>
<accession>A0A974XDZ2</accession>
<gene>
    <name evidence="1" type="ORF">J0B03_09195</name>
</gene>